<feature type="compositionally biased region" description="Low complexity" evidence="1">
    <location>
        <begin position="117"/>
        <end position="127"/>
    </location>
</feature>
<organism evidence="2">
    <name type="scientific">Anthurium amnicola</name>
    <dbReference type="NCBI Taxonomy" id="1678845"/>
    <lineage>
        <taxon>Eukaryota</taxon>
        <taxon>Viridiplantae</taxon>
        <taxon>Streptophyta</taxon>
        <taxon>Embryophyta</taxon>
        <taxon>Tracheophyta</taxon>
        <taxon>Spermatophyta</taxon>
        <taxon>Magnoliopsida</taxon>
        <taxon>Liliopsida</taxon>
        <taxon>Araceae</taxon>
        <taxon>Pothoideae</taxon>
        <taxon>Potheae</taxon>
        <taxon>Anthurium</taxon>
    </lineage>
</organism>
<dbReference type="AlphaFoldDB" id="A0A1D1Z8G8"/>
<dbReference type="EMBL" id="GDJX01004751">
    <property type="protein sequence ID" value="JAT63185.1"/>
    <property type="molecule type" value="Transcribed_RNA"/>
</dbReference>
<proteinExistence type="predicted"/>
<reference evidence="2" key="1">
    <citation type="submission" date="2015-07" db="EMBL/GenBank/DDBJ databases">
        <title>Transcriptome Assembly of Anthurium amnicola.</title>
        <authorList>
            <person name="Suzuki J."/>
        </authorList>
    </citation>
    <scope>NUCLEOTIDE SEQUENCE</scope>
</reference>
<feature type="region of interest" description="Disordered" evidence="1">
    <location>
        <begin position="89"/>
        <end position="127"/>
    </location>
</feature>
<evidence type="ECO:0000256" key="1">
    <source>
        <dbReference type="SAM" id="MobiDB-lite"/>
    </source>
</evidence>
<feature type="non-terminal residue" evidence="2">
    <location>
        <position position="1"/>
    </location>
</feature>
<evidence type="ECO:0000313" key="2">
    <source>
        <dbReference type="EMBL" id="JAT63185.1"/>
    </source>
</evidence>
<sequence length="127" mass="13520">TGTIPANFTSLNISLRSSGSSMSAPSHHLRSNYFNAALAAAAAAAPPPSPAAAALRMRSDVWDRTAFTSPSEGPSTASLLNFHAGTSNIGLDVSPDHLDDSAAAARKRRWEQETSHQHQQQQQQQQQ</sequence>
<protein>
    <submittedName>
        <fullName evidence="2">Transcription factor TCP23</fullName>
    </submittedName>
</protein>
<accession>A0A1D1Z8G8</accession>
<gene>
    <name evidence="2" type="primary">TCP23</name>
    <name evidence="2" type="ORF">g.18817</name>
</gene>
<name>A0A1D1Z8G8_9ARAE</name>
<feature type="non-terminal residue" evidence="2">
    <location>
        <position position="127"/>
    </location>
</feature>